<gene>
    <name evidence="2" type="ORF">SAMN03159343_2167</name>
</gene>
<name>A0A1G4Y7E7_9ACTN</name>
<evidence type="ECO:0000313" key="3">
    <source>
        <dbReference type="Proteomes" id="UP000198981"/>
    </source>
</evidence>
<proteinExistence type="predicted"/>
<keyword evidence="1" id="KW-0472">Membrane</keyword>
<dbReference type="EMBL" id="FMUH01000003">
    <property type="protein sequence ID" value="SCX49343.1"/>
    <property type="molecule type" value="Genomic_DNA"/>
</dbReference>
<dbReference type="STRING" id="1960309.SAMN03159343_2167"/>
<keyword evidence="1" id="KW-0812">Transmembrane</keyword>
<accession>A0A1G4Y7E7</accession>
<dbReference type="AlphaFoldDB" id="A0A1G4Y7E7"/>
<feature type="transmembrane region" description="Helical" evidence="1">
    <location>
        <begin position="69"/>
        <end position="87"/>
    </location>
</feature>
<keyword evidence="1" id="KW-1133">Transmembrane helix</keyword>
<evidence type="ECO:0008006" key="4">
    <source>
        <dbReference type="Google" id="ProtNLM"/>
    </source>
</evidence>
<keyword evidence="3" id="KW-1185">Reference proteome</keyword>
<organism evidence="2 3">
    <name type="scientific">Klenkia marina</name>
    <dbReference type="NCBI Taxonomy" id="1960309"/>
    <lineage>
        <taxon>Bacteria</taxon>
        <taxon>Bacillati</taxon>
        <taxon>Actinomycetota</taxon>
        <taxon>Actinomycetes</taxon>
        <taxon>Geodermatophilales</taxon>
        <taxon>Geodermatophilaceae</taxon>
        <taxon>Klenkia</taxon>
    </lineage>
</organism>
<evidence type="ECO:0000313" key="2">
    <source>
        <dbReference type="EMBL" id="SCX49343.1"/>
    </source>
</evidence>
<dbReference type="Proteomes" id="UP000198981">
    <property type="component" value="Unassembled WGS sequence"/>
</dbReference>
<protein>
    <recommendedName>
        <fullName evidence="4">Aromatic acid exporter family member 1</fullName>
    </recommendedName>
</protein>
<sequence>MKAALAASLAWGVAQLVPGPAGEYPYYAPLGAVIATSTTLAGSAREGLQTVAAISLGAVVALGVDAVGYPNAVTVAVVVGLGVLLAGWRRLGTAATWVPTAALFTLIIGNADPFGYVAGYAGLTLLGACIGLAVTAVFPPLPLAPAQAELDRLRTTLADQLDDLVDGLRQESLPDEGGWRARMRAIEPELGRMRDAVDVAEQARRGNRRARRYAADVDHQYREARALESVSFLVQDVTELLREHERADAGWADIALGPRLRPATTDAIGAVADVVRTGADDDRVRAAVDRIEALADRIRDERARSGHDLFVAGSVLTTLRRSLRALTGREVPAAEG</sequence>
<feature type="transmembrane region" description="Helical" evidence="1">
    <location>
        <begin position="117"/>
        <end position="138"/>
    </location>
</feature>
<evidence type="ECO:0000256" key="1">
    <source>
        <dbReference type="SAM" id="Phobius"/>
    </source>
</evidence>
<reference evidence="3" key="1">
    <citation type="submission" date="2016-10" db="EMBL/GenBank/DDBJ databases">
        <authorList>
            <person name="Varghese N."/>
            <person name="Submissions S."/>
        </authorList>
    </citation>
    <scope>NUCLEOTIDE SEQUENCE [LARGE SCALE GENOMIC DNA]</scope>
    <source>
        <strain evidence="3">DSM 45722</strain>
    </source>
</reference>